<evidence type="ECO:0000256" key="1">
    <source>
        <dbReference type="ARBA" id="ARBA00022676"/>
    </source>
</evidence>
<dbReference type="PANTHER" id="PTHR10357">
    <property type="entry name" value="ALPHA-AMYLASE FAMILY MEMBER"/>
    <property type="match status" value="1"/>
</dbReference>
<dbReference type="PANTHER" id="PTHR10357:SF214">
    <property type="entry name" value="GLUCOSYLGLYCERATE PHOSPHORYLASE"/>
    <property type="match status" value="1"/>
</dbReference>
<keyword evidence="1" id="KW-0328">Glycosyltransferase</keyword>
<protein>
    <recommendedName>
        <fullName evidence="4">Glycosyl hydrolase family 13 catalytic domain-containing protein</fullName>
    </recommendedName>
</protein>
<reference evidence="5 6" key="1">
    <citation type="journal article" date="2016" name="Nat. Commun.">
        <title>Thousands of microbial genomes shed light on interconnected biogeochemical processes in an aquifer system.</title>
        <authorList>
            <person name="Anantharaman K."/>
            <person name="Brown C.T."/>
            <person name="Hug L.A."/>
            <person name="Sharon I."/>
            <person name="Castelle C.J."/>
            <person name="Probst A.J."/>
            <person name="Thomas B.C."/>
            <person name="Singh A."/>
            <person name="Wilkins M.J."/>
            <person name="Karaoz U."/>
            <person name="Brodie E.L."/>
            <person name="Williams K.H."/>
            <person name="Hubbard S.S."/>
            <person name="Banfield J.F."/>
        </authorList>
    </citation>
    <scope>NUCLEOTIDE SEQUENCE [LARGE SCALE GENOMIC DNA]</scope>
</reference>
<evidence type="ECO:0000256" key="3">
    <source>
        <dbReference type="PIRSR" id="PIRSR003059-2"/>
    </source>
</evidence>
<feature type="domain" description="Glycosyl hydrolase family 13 catalytic" evidence="4">
    <location>
        <begin position="48"/>
        <end position="484"/>
    </location>
</feature>
<dbReference type="InterPro" id="IPR016377">
    <property type="entry name" value="Sucrose_GGa_phosphorylase-rel"/>
</dbReference>
<evidence type="ECO:0000256" key="2">
    <source>
        <dbReference type="ARBA" id="ARBA00022679"/>
    </source>
</evidence>
<dbReference type="InterPro" id="IPR017853">
    <property type="entry name" value="GH"/>
</dbReference>
<feature type="binding site" evidence="3">
    <location>
        <position position="447"/>
    </location>
    <ligand>
        <name>substrate</name>
    </ligand>
</feature>
<dbReference type="Gene3D" id="3.90.400.10">
    <property type="entry name" value="Oligo-1,6-glucosidase, Domain 2"/>
    <property type="match status" value="1"/>
</dbReference>
<dbReference type="Pfam" id="PF00128">
    <property type="entry name" value="Alpha-amylase"/>
    <property type="match status" value="1"/>
</dbReference>
<dbReference type="InterPro" id="IPR006047">
    <property type="entry name" value="GH13_cat_dom"/>
</dbReference>
<dbReference type="Gene3D" id="3.20.20.80">
    <property type="entry name" value="Glycosidases"/>
    <property type="match status" value="1"/>
</dbReference>
<gene>
    <name evidence="5" type="ORF">A2774_05420</name>
</gene>
<feature type="binding site" evidence="3">
    <location>
        <position position="91"/>
    </location>
    <ligand>
        <name>substrate</name>
    </ligand>
</feature>
<comment type="caution">
    <text evidence="5">The sequence shown here is derived from an EMBL/GenBank/DDBJ whole genome shotgun (WGS) entry which is preliminary data.</text>
</comment>
<dbReference type="GO" id="GO:0016757">
    <property type="term" value="F:glycosyltransferase activity"/>
    <property type="evidence" value="ECO:0007669"/>
    <property type="project" value="UniProtKB-KW"/>
</dbReference>
<dbReference type="PIRSF" id="PIRSF003059">
    <property type="entry name" value="Sucrose_phosphorylase"/>
    <property type="match status" value="1"/>
</dbReference>
<organism evidence="5 6">
    <name type="scientific">Candidatus Roizmanbacteria bacterium RIFCSPHIGHO2_01_FULL_39_12c</name>
    <dbReference type="NCBI Taxonomy" id="1802031"/>
    <lineage>
        <taxon>Bacteria</taxon>
        <taxon>Candidatus Roizmaniibacteriota</taxon>
    </lineage>
</organism>
<dbReference type="InterPro" id="IPR045857">
    <property type="entry name" value="O16G_dom_2"/>
</dbReference>
<sequence>MREKLKFLYGEEIGKKTYEQLLKLLDSVKGMINCDDRELWSEKDIFLITYPDSFYEKGSPVLKTLAKFLKIHLKGIISGVHILPFSPYSSDRGFSITDFTRVKEEFGDWKEMEGISKNFRLMADLVLNHVSVKHEWFQRFLAGDSKYWDYFIHFNKSEIPEAELKQVVRPRATPLLTPFKTANGERRVWTTFSVEDSTDQIDLNYQNPEVLLEMIKIILLFLQKGIRIFRLDAIPFIWKEVGTDCYDLKQVHIIINLFRQILDEVCPRALLLSQSSMPWIENLAYLGGQNKEANLVYNFPLPPLILDAYYNRNTKQLNDLAEKMNPPDQKTSFFNILAVHDGIGLSGIKGFLSEQEVRELSIQIQRRGGCLSYRSLPDGDKKLQELNITWWSALNQISEESFDLKLQKFITSHALMFALKGIPAIYYLSLFGQENDRVLYGKTKIKRDLNRSDLELGKLEESLKTDSSKENRVFAGMKKLMQKKRNIPAFHPDAGQEVLDLDKRVFALLRRTKDQAVVALHNLSPDKLEISYNSKIYTLDPFSFIWDIS</sequence>
<dbReference type="AlphaFoldDB" id="A0A1F7GES4"/>
<keyword evidence="2" id="KW-0808">Transferase</keyword>
<name>A0A1F7GES4_9BACT</name>
<evidence type="ECO:0000313" key="5">
    <source>
        <dbReference type="EMBL" id="OGK17421.1"/>
    </source>
</evidence>
<evidence type="ECO:0000259" key="4">
    <source>
        <dbReference type="SMART" id="SM00642"/>
    </source>
</evidence>
<dbReference type="GO" id="GO:0005975">
    <property type="term" value="P:carbohydrate metabolic process"/>
    <property type="evidence" value="ECO:0007669"/>
    <property type="project" value="InterPro"/>
</dbReference>
<dbReference type="EMBL" id="MFZG01000008">
    <property type="protein sequence ID" value="OGK17421.1"/>
    <property type="molecule type" value="Genomic_DNA"/>
</dbReference>
<dbReference type="Proteomes" id="UP000177208">
    <property type="component" value="Unassembled WGS sequence"/>
</dbReference>
<accession>A0A1F7GES4</accession>
<feature type="binding site" evidence="3">
    <location>
        <begin position="340"/>
        <end position="341"/>
    </location>
    <ligand>
        <name>substrate</name>
    </ligand>
</feature>
<dbReference type="SUPFAM" id="SSF51445">
    <property type="entry name" value="(Trans)glycosidases"/>
    <property type="match status" value="1"/>
</dbReference>
<evidence type="ECO:0000313" key="6">
    <source>
        <dbReference type="Proteomes" id="UP000177208"/>
    </source>
</evidence>
<dbReference type="SMART" id="SM00642">
    <property type="entry name" value="Aamy"/>
    <property type="match status" value="1"/>
</dbReference>
<feature type="binding site" evidence="3">
    <location>
        <begin position="230"/>
        <end position="232"/>
    </location>
    <ligand>
        <name>substrate</name>
    </ligand>
</feature>
<proteinExistence type="predicted"/>
<feature type="binding site" evidence="3">
    <location>
        <position position="129"/>
    </location>
    <ligand>
        <name>substrate</name>
    </ligand>
</feature>